<accession>A0ABD3BKK2</accession>
<name>A0ABD3BKK2_9LAMI</name>
<dbReference type="Pfam" id="PF20431">
    <property type="entry name" value="E_motif"/>
    <property type="match status" value="1"/>
</dbReference>
<dbReference type="NCBIfam" id="TIGR00756">
    <property type="entry name" value="PPR"/>
    <property type="match status" value="3"/>
</dbReference>
<evidence type="ECO:0000313" key="8">
    <source>
        <dbReference type="Proteomes" id="UP001632038"/>
    </source>
</evidence>
<dbReference type="FunFam" id="1.25.40.10:FF:000488">
    <property type="entry name" value="Pentatricopeptide repeat-containing protein, mitochondrial"/>
    <property type="match status" value="1"/>
</dbReference>
<feature type="region of interest" description="Disordered" evidence="5">
    <location>
        <begin position="56"/>
        <end position="92"/>
    </location>
</feature>
<keyword evidence="2" id="KW-0677">Repeat</keyword>
<feature type="repeat" description="PPR" evidence="4">
    <location>
        <begin position="533"/>
        <end position="567"/>
    </location>
</feature>
<evidence type="ECO:0000256" key="3">
    <source>
        <dbReference type="ARBA" id="ARBA00022946"/>
    </source>
</evidence>
<dbReference type="Pfam" id="PF13041">
    <property type="entry name" value="PPR_2"/>
    <property type="match status" value="2"/>
</dbReference>
<dbReference type="InterPro" id="IPR032867">
    <property type="entry name" value="DYW_dom"/>
</dbReference>
<proteinExistence type="inferred from homology"/>
<keyword evidence="8" id="KW-1185">Reference proteome</keyword>
<sequence length="702" mass="80115">MDISLPMDQIQSSYRFACSLINPTILKQKIPINDVFSLKKKRCRPQFPQFRCSLLDQGLRPRPTPKPLKKDEKNFKKGGDSEETHLENSNPSSGICGQIEKLVLCKRYNEALELFEILECEGDFYDVKGDTYDALVGACIGLRSIRGVKRVFNHMLNSEFELDLYMMNRVLLMHVKCGMMIDARQLFEDMPERNMVSWNTIIVGLVDSANYLDAFRLFLMMWEDESDIGSRMFTTMFRASAGLELISPGQQLHSCALKMGSTDNVFVSCALIDMYSKCGNINDARLVFDAMPEKTTVAWNSIIAGYGLHGYSEEALSMYYQMQDSKAKMDHFTYSIIVRVCTRLASLEHAKQAHAGLVRNGFGSDMVANTSLIDFYSKWGRIEDARNIFDRMPRKNVISWNALISGYGNNGRGPEAVELFECMVREGMMPNHITLLAVLSACCYSGLSDRGWDIFESMGRDYKVKPRAMHYACMIEMLGREGLLDEAFALIKDAPFKPTVNMWAALLTACRVHKNFVLGKYAAEMLYGMEPEKLSNYVVMLNIYYGAGNLEEAARVLQTLRRKGLRMLPVCTWIEIKKQQYVFFTGDKSHPQTKEIYDNLNEIMMEISKHGYAPHGKNLLPDVDEREQSLLVHHSEKLAISYGLMSTPRFTPLQLVQNHRICDDCHNAIKLISKVCGRDIVFRDASRFHRFKDGRCSCGDYW</sequence>
<evidence type="ECO:0000256" key="1">
    <source>
        <dbReference type="ARBA" id="ARBA00006643"/>
    </source>
</evidence>
<gene>
    <name evidence="7" type="ORF">CASFOL_037882</name>
</gene>
<protein>
    <recommendedName>
        <fullName evidence="6">DYW domain-containing protein</fullName>
    </recommendedName>
</protein>
<dbReference type="Gene3D" id="1.25.40.10">
    <property type="entry name" value="Tetratricopeptide repeat domain"/>
    <property type="match status" value="4"/>
</dbReference>
<dbReference type="InterPro" id="IPR046960">
    <property type="entry name" value="PPR_At4g14850-like_plant"/>
</dbReference>
<feature type="repeat" description="PPR" evidence="4">
    <location>
        <begin position="295"/>
        <end position="329"/>
    </location>
</feature>
<dbReference type="PROSITE" id="PS51375">
    <property type="entry name" value="PPR"/>
    <property type="match status" value="5"/>
</dbReference>
<dbReference type="Proteomes" id="UP001632038">
    <property type="component" value="Unassembled WGS sequence"/>
</dbReference>
<dbReference type="AlphaFoldDB" id="A0ABD3BKK2"/>
<dbReference type="InterPro" id="IPR046848">
    <property type="entry name" value="E_motif"/>
</dbReference>
<feature type="repeat" description="PPR" evidence="4">
    <location>
        <begin position="396"/>
        <end position="430"/>
    </location>
</feature>
<dbReference type="PANTHER" id="PTHR47926">
    <property type="entry name" value="PENTATRICOPEPTIDE REPEAT-CONTAINING PROTEIN"/>
    <property type="match status" value="1"/>
</dbReference>
<evidence type="ECO:0000259" key="6">
    <source>
        <dbReference type="Pfam" id="PF14432"/>
    </source>
</evidence>
<dbReference type="InterPro" id="IPR046849">
    <property type="entry name" value="E2_motif"/>
</dbReference>
<feature type="repeat" description="PPR" evidence="4">
    <location>
        <begin position="163"/>
        <end position="197"/>
    </location>
</feature>
<feature type="domain" description="DYW" evidence="6">
    <location>
        <begin position="611"/>
        <end position="702"/>
    </location>
</feature>
<keyword evidence="3" id="KW-0809">Transit peptide</keyword>
<feature type="repeat" description="PPR" evidence="4">
    <location>
        <begin position="365"/>
        <end position="395"/>
    </location>
</feature>
<dbReference type="Pfam" id="PF14432">
    <property type="entry name" value="DYW_deaminase"/>
    <property type="match status" value="1"/>
</dbReference>
<dbReference type="GO" id="GO:0016070">
    <property type="term" value="P:RNA metabolic process"/>
    <property type="evidence" value="ECO:0007669"/>
    <property type="project" value="UniProtKB-ARBA"/>
</dbReference>
<dbReference type="EMBL" id="JAVIJP010000081">
    <property type="protein sequence ID" value="KAL3617561.1"/>
    <property type="molecule type" value="Genomic_DNA"/>
</dbReference>
<reference evidence="8" key="1">
    <citation type="journal article" date="2024" name="IScience">
        <title>Strigolactones Initiate the Formation of Haustorium-like Structures in Castilleja.</title>
        <authorList>
            <person name="Buerger M."/>
            <person name="Peterson D."/>
            <person name="Chory J."/>
        </authorList>
    </citation>
    <scope>NUCLEOTIDE SEQUENCE [LARGE SCALE GENOMIC DNA]</scope>
</reference>
<evidence type="ECO:0000256" key="4">
    <source>
        <dbReference type="PROSITE-ProRule" id="PRU00708"/>
    </source>
</evidence>
<organism evidence="7 8">
    <name type="scientific">Castilleja foliolosa</name>
    <dbReference type="NCBI Taxonomy" id="1961234"/>
    <lineage>
        <taxon>Eukaryota</taxon>
        <taxon>Viridiplantae</taxon>
        <taxon>Streptophyta</taxon>
        <taxon>Embryophyta</taxon>
        <taxon>Tracheophyta</taxon>
        <taxon>Spermatophyta</taxon>
        <taxon>Magnoliopsida</taxon>
        <taxon>eudicotyledons</taxon>
        <taxon>Gunneridae</taxon>
        <taxon>Pentapetalae</taxon>
        <taxon>asterids</taxon>
        <taxon>lamiids</taxon>
        <taxon>Lamiales</taxon>
        <taxon>Orobanchaceae</taxon>
        <taxon>Pedicularideae</taxon>
        <taxon>Castillejinae</taxon>
        <taxon>Castilleja</taxon>
    </lineage>
</organism>
<dbReference type="Pfam" id="PF20430">
    <property type="entry name" value="Eplus_motif"/>
    <property type="match status" value="1"/>
</dbReference>
<dbReference type="FunFam" id="1.25.40.10:FF:002966">
    <property type="entry name" value="Pentatricopeptide repeat-containing protein At5g50390, chloroplastic"/>
    <property type="match status" value="1"/>
</dbReference>
<dbReference type="PANTHER" id="PTHR47926:SF434">
    <property type="entry name" value="PENTATRICOPEPTIDE REPEAT SUPERFAMILY PROTEIN"/>
    <property type="match status" value="1"/>
</dbReference>
<comment type="similarity">
    <text evidence="1">Belongs to the PPR family. PCMP-H subfamily.</text>
</comment>
<feature type="compositionally biased region" description="Basic and acidic residues" evidence="5">
    <location>
        <begin position="68"/>
        <end position="86"/>
    </location>
</feature>
<comment type="caution">
    <text evidence="7">The sequence shown here is derived from an EMBL/GenBank/DDBJ whole genome shotgun (WGS) entry which is preliminary data.</text>
</comment>
<dbReference type="FunFam" id="1.25.40.10:FF:000344">
    <property type="entry name" value="Pentatricopeptide repeat-containing protein"/>
    <property type="match status" value="1"/>
</dbReference>
<evidence type="ECO:0000313" key="7">
    <source>
        <dbReference type="EMBL" id="KAL3617561.1"/>
    </source>
</evidence>
<dbReference type="InterPro" id="IPR011990">
    <property type="entry name" value="TPR-like_helical_dom_sf"/>
</dbReference>
<evidence type="ECO:0000256" key="5">
    <source>
        <dbReference type="SAM" id="MobiDB-lite"/>
    </source>
</evidence>
<dbReference type="InterPro" id="IPR002885">
    <property type="entry name" value="PPR_rpt"/>
</dbReference>
<dbReference type="Pfam" id="PF01535">
    <property type="entry name" value="PPR"/>
    <property type="match status" value="4"/>
</dbReference>
<evidence type="ECO:0000256" key="2">
    <source>
        <dbReference type="ARBA" id="ARBA00022737"/>
    </source>
</evidence>